<sequence length="186" mass="21400">MLHPDIRSSATDQWIGKLEDKVRRAIENMIQGEPWTLDLRSDQEDETSSKGREQTLESLSYLLTSLASEAEIQDSDMRDIQIIIAYLSAPRRFQIFEALQNSAAFDSGARLLQKIETTRQYFRSQEAEIFGDQNVEDTARTILRDTVLHILQRTSLASLFNPERIARIARIAREQMNHQHSAHSNN</sequence>
<accession>A0AB72UJ90</accession>
<dbReference type="RefSeq" id="WP_007090971.1">
    <property type="nucleotide sequence ID" value="NZ_CP004389.1"/>
</dbReference>
<keyword evidence="1" id="KW-0614">Plasmid</keyword>
<dbReference type="GeneID" id="31929940"/>
<name>A0AB72UJ90_9PROT</name>
<organism evidence="1 2">
    <name type="scientific">Thalassospira xiamenensis M-5 = DSM 17429</name>
    <dbReference type="NCBI Taxonomy" id="1123366"/>
    <lineage>
        <taxon>Bacteria</taxon>
        <taxon>Pseudomonadati</taxon>
        <taxon>Pseudomonadota</taxon>
        <taxon>Alphaproteobacteria</taxon>
        <taxon>Rhodospirillales</taxon>
        <taxon>Thalassospiraceae</taxon>
        <taxon>Thalassospira</taxon>
    </lineage>
</organism>
<proteinExistence type="predicted"/>
<dbReference type="Proteomes" id="UP000007127">
    <property type="component" value="Plasmid"/>
</dbReference>
<dbReference type="KEGG" id="txi:TH3_21503"/>
<protein>
    <submittedName>
        <fullName evidence="1">Uncharacterized protein</fullName>
    </submittedName>
</protein>
<evidence type="ECO:0000313" key="1">
    <source>
        <dbReference type="EMBL" id="AJD54373.1"/>
    </source>
</evidence>
<reference evidence="1 2" key="1">
    <citation type="journal article" date="2012" name="J. Bacteriol.">
        <title>Genome sequence of Thalassospira xiamenensis type strain M-5.</title>
        <authorList>
            <person name="Lai Q."/>
            <person name="Shao Z."/>
        </authorList>
    </citation>
    <scope>NUCLEOTIDE SEQUENCE [LARGE SCALE GENOMIC DNA]</scope>
    <source>
        <strain evidence="1 2">M-5</strain>
    </source>
</reference>
<geneLocation type="plasmid" evidence="2"/>
<dbReference type="EMBL" id="CP004389">
    <property type="protein sequence ID" value="AJD54373.1"/>
    <property type="molecule type" value="Genomic_DNA"/>
</dbReference>
<dbReference type="AlphaFoldDB" id="A0AB72UJ90"/>
<gene>
    <name evidence="1" type="ORF">TH3_21503</name>
</gene>
<evidence type="ECO:0000313" key="2">
    <source>
        <dbReference type="Proteomes" id="UP000007127"/>
    </source>
</evidence>